<evidence type="ECO:0000259" key="7">
    <source>
        <dbReference type="PROSITE" id="PS50949"/>
    </source>
</evidence>
<dbReference type="CDD" id="cd00609">
    <property type="entry name" value="AAT_like"/>
    <property type="match status" value="1"/>
</dbReference>
<dbReference type="SUPFAM" id="SSF46785">
    <property type="entry name" value="Winged helix' DNA-binding domain"/>
    <property type="match status" value="1"/>
</dbReference>
<dbReference type="InterPro" id="IPR036388">
    <property type="entry name" value="WH-like_DNA-bd_sf"/>
</dbReference>
<evidence type="ECO:0000256" key="5">
    <source>
        <dbReference type="ARBA" id="ARBA00023163"/>
    </source>
</evidence>
<name>A0ABR6BU76_9PSEU</name>
<protein>
    <submittedName>
        <fullName evidence="8">GntR family transcriptional regulator/MocR family aminotransferase</fullName>
    </submittedName>
</protein>
<evidence type="ECO:0000313" key="9">
    <source>
        <dbReference type="Proteomes" id="UP000517916"/>
    </source>
</evidence>
<dbReference type="GO" id="GO:0008483">
    <property type="term" value="F:transaminase activity"/>
    <property type="evidence" value="ECO:0007669"/>
    <property type="project" value="UniProtKB-KW"/>
</dbReference>
<dbReference type="InterPro" id="IPR051446">
    <property type="entry name" value="HTH_trans_reg/aminotransferase"/>
</dbReference>
<evidence type="ECO:0000256" key="6">
    <source>
        <dbReference type="SAM" id="MobiDB-lite"/>
    </source>
</evidence>
<sequence length="465" mass="50185">MANSWTSGGLELHLDLDPGLGRRVALERALREAIRSGRLTAGAQLPSSRALAQDLGLARGTVVQAYEQLLAEGYLLSTSRTSTEVAPVPGTPPSPPEPGKQRGQALHNLEPGTPDVSGFPRTQWASALRHAVATVPDEDLRYGDPRGHPALRRALAAYLARVRGVRVSEQQLIICSGFAQGLGLVSGALRAQGASTMAVENYGLRFHYEIVEGTGLRLLPVPMDADGLVVEQLPAADGVLVTPSHQMPSGTTLHPARRTALVEWARERGALVIEDDYDGEFRYDRQPIGAVQGLAPEQVVYAGTASKSLAPAIRLAWLAVPHRLVEPIVAARKLAERHCPTFDQVALAHLLDSGGLDRHLRRMRAHYRKRRDLLLDALRERVPQVRPTGIAAGLHVTLLLPEQGPDQREVARILAARGVATHPLSFYSRQPMAEQGLVIGYATPAGHAFQPAVRALVDGLSSVYD</sequence>
<keyword evidence="5" id="KW-0804">Transcription</keyword>
<proteinExistence type="inferred from homology"/>
<evidence type="ECO:0000256" key="3">
    <source>
        <dbReference type="ARBA" id="ARBA00023015"/>
    </source>
</evidence>
<comment type="similarity">
    <text evidence="1">In the C-terminal section; belongs to the class-I pyridoxal-phosphate-dependent aminotransferase family.</text>
</comment>
<dbReference type="RefSeq" id="WP_025355020.1">
    <property type="nucleotide sequence ID" value="NZ_BAAABQ010000025.1"/>
</dbReference>
<dbReference type="InterPro" id="IPR015421">
    <property type="entry name" value="PyrdxlP-dep_Trfase_major"/>
</dbReference>
<dbReference type="InterPro" id="IPR000524">
    <property type="entry name" value="Tscrpt_reg_HTH_GntR"/>
</dbReference>
<dbReference type="CDD" id="cd07377">
    <property type="entry name" value="WHTH_GntR"/>
    <property type="match status" value="1"/>
</dbReference>
<dbReference type="Pfam" id="PF00155">
    <property type="entry name" value="Aminotran_1_2"/>
    <property type="match status" value="1"/>
</dbReference>
<dbReference type="Gene3D" id="1.10.10.10">
    <property type="entry name" value="Winged helix-like DNA-binding domain superfamily/Winged helix DNA-binding domain"/>
    <property type="match status" value="1"/>
</dbReference>
<comment type="caution">
    <text evidence="8">The sequence shown here is derived from an EMBL/GenBank/DDBJ whole genome shotgun (WGS) entry which is preliminary data.</text>
</comment>
<dbReference type="SUPFAM" id="SSF53383">
    <property type="entry name" value="PLP-dependent transferases"/>
    <property type="match status" value="1"/>
</dbReference>
<dbReference type="EMBL" id="JACJID010000006">
    <property type="protein sequence ID" value="MBA8930468.1"/>
    <property type="molecule type" value="Genomic_DNA"/>
</dbReference>
<evidence type="ECO:0000313" key="8">
    <source>
        <dbReference type="EMBL" id="MBA8930468.1"/>
    </source>
</evidence>
<dbReference type="Proteomes" id="UP000517916">
    <property type="component" value="Unassembled WGS sequence"/>
</dbReference>
<evidence type="ECO:0000256" key="2">
    <source>
        <dbReference type="ARBA" id="ARBA00022898"/>
    </source>
</evidence>
<keyword evidence="4" id="KW-0238">DNA-binding</keyword>
<dbReference type="PANTHER" id="PTHR46577">
    <property type="entry name" value="HTH-TYPE TRANSCRIPTIONAL REGULATORY PROTEIN GABR"/>
    <property type="match status" value="1"/>
</dbReference>
<dbReference type="PROSITE" id="PS50949">
    <property type="entry name" value="HTH_GNTR"/>
    <property type="match status" value="1"/>
</dbReference>
<keyword evidence="8" id="KW-0032">Aminotransferase</keyword>
<dbReference type="Gene3D" id="3.40.640.10">
    <property type="entry name" value="Type I PLP-dependent aspartate aminotransferase-like (Major domain)"/>
    <property type="match status" value="1"/>
</dbReference>
<dbReference type="Pfam" id="PF00392">
    <property type="entry name" value="GntR"/>
    <property type="match status" value="1"/>
</dbReference>
<feature type="compositionally biased region" description="Pro residues" evidence="6">
    <location>
        <begin position="89"/>
        <end position="98"/>
    </location>
</feature>
<keyword evidence="3" id="KW-0805">Transcription regulation</keyword>
<dbReference type="InterPro" id="IPR015424">
    <property type="entry name" value="PyrdxlP-dep_Trfase"/>
</dbReference>
<accession>A0ABR6BU76</accession>
<keyword evidence="9" id="KW-1185">Reference proteome</keyword>
<keyword evidence="8" id="KW-0808">Transferase</keyword>
<dbReference type="InterPro" id="IPR036390">
    <property type="entry name" value="WH_DNA-bd_sf"/>
</dbReference>
<dbReference type="PRINTS" id="PR00035">
    <property type="entry name" value="HTHGNTR"/>
</dbReference>
<reference evidence="8 9" key="1">
    <citation type="submission" date="2020-08" db="EMBL/GenBank/DDBJ databases">
        <title>Genomic Encyclopedia of Archaeal and Bacterial Type Strains, Phase II (KMG-II): from individual species to whole genera.</title>
        <authorList>
            <person name="Goeker M."/>
        </authorList>
    </citation>
    <scope>NUCLEOTIDE SEQUENCE [LARGE SCALE GENOMIC DNA]</scope>
    <source>
        <strain evidence="8 9">DSM 43850</strain>
    </source>
</reference>
<evidence type="ECO:0000256" key="1">
    <source>
        <dbReference type="ARBA" id="ARBA00005384"/>
    </source>
</evidence>
<dbReference type="SMART" id="SM00345">
    <property type="entry name" value="HTH_GNTR"/>
    <property type="match status" value="1"/>
</dbReference>
<organism evidence="8 9">
    <name type="scientific">Kutzneria viridogrisea</name>
    <dbReference type="NCBI Taxonomy" id="47990"/>
    <lineage>
        <taxon>Bacteria</taxon>
        <taxon>Bacillati</taxon>
        <taxon>Actinomycetota</taxon>
        <taxon>Actinomycetes</taxon>
        <taxon>Pseudonocardiales</taxon>
        <taxon>Pseudonocardiaceae</taxon>
        <taxon>Kutzneria</taxon>
    </lineage>
</organism>
<evidence type="ECO:0000256" key="4">
    <source>
        <dbReference type="ARBA" id="ARBA00023125"/>
    </source>
</evidence>
<gene>
    <name evidence="8" type="ORF">BC739_007701</name>
</gene>
<feature type="domain" description="HTH gntR-type" evidence="7">
    <location>
        <begin position="20"/>
        <end position="88"/>
    </location>
</feature>
<dbReference type="PANTHER" id="PTHR46577:SF1">
    <property type="entry name" value="HTH-TYPE TRANSCRIPTIONAL REGULATORY PROTEIN GABR"/>
    <property type="match status" value="1"/>
</dbReference>
<keyword evidence="2" id="KW-0663">Pyridoxal phosphate</keyword>
<feature type="region of interest" description="Disordered" evidence="6">
    <location>
        <begin position="81"/>
        <end position="110"/>
    </location>
</feature>
<dbReference type="InterPro" id="IPR004839">
    <property type="entry name" value="Aminotransferase_I/II_large"/>
</dbReference>